<protein>
    <submittedName>
        <fullName evidence="1">DUF2071 domain-containing protein</fullName>
    </submittedName>
</protein>
<proteinExistence type="predicted"/>
<comment type="caution">
    <text evidence="1">The sequence shown here is derived from an EMBL/GenBank/DDBJ whole genome shotgun (WGS) entry which is preliminary data.</text>
</comment>
<dbReference type="Proteomes" id="UP001172083">
    <property type="component" value="Unassembled WGS sequence"/>
</dbReference>
<organism evidence="1 2">
    <name type="scientific">Agaribacillus aureus</name>
    <dbReference type="NCBI Taxonomy" id="3051825"/>
    <lineage>
        <taxon>Bacteria</taxon>
        <taxon>Pseudomonadati</taxon>
        <taxon>Bacteroidota</taxon>
        <taxon>Cytophagia</taxon>
        <taxon>Cytophagales</taxon>
        <taxon>Splendidivirgaceae</taxon>
        <taxon>Agaribacillus</taxon>
    </lineage>
</organism>
<dbReference type="Gene3D" id="2.40.400.10">
    <property type="entry name" value="Acetoacetate decarboxylase-like"/>
    <property type="match status" value="1"/>
</dbReference>
<dbReference type="SUPFAM" id="SSF160104">
    <property type="entry name" value="Acetoacetate decarboxylase-like"/>
    <property type="match status" value="1"/>
</dbReference>
<accession>A0ABT8L3X3</accession>
<dbReference type="EMBL" id="JAUJEB010000001">
    <property type="protein sequence ID" value="MDN5211951.1"/>
    <property type="molecule type" value="Genomic_DNA"/>
</dbReference>
<keyword evidence="2" id="KW-1185">Reference proteome</keyword>
<gene>
    <name evidence="1" type="ORF">QQ020_07805</name>
</gene>
<dbReference type="PANTHER" id="PTHR39186:SF1">
    <property type="entry name" value="DUF2071 DOMAIN-CONTAINING PROTEIN"/>
    <property type="match status" value="1"/>
</dbReference>
<dbReference type="RefSeq" id="WP_346757278.1">
    <property type="nucleotide sequence ID" value="NZ_JAUJEB010000001.1"/>
</dbReference>
<evidence type="ECO:0000313" key="1">
    <source>
        <dbReference type="EMBL" id="MDN5211951.1"/>
    </source>
</evidence>
<dbReference type="InterPro" id="IPR018644">
    <property type="entry name" value="DUF2071"/>
</dbReference>
<dbReference type="Pfam" id="PF09844">
    <property type="entry name" value="DUF2071"/>
    <property type="match status" value="1"/>
</dbReference>
<dbReference type="InterPro" id="IPR023375">
    <property type="entry name" value="ADC_dom_sf"/>
</dbReference>
<dbReference type="PANTHER" id="PTHR39186">
    <property type="entry name" value="DUF2071 FAMILY PROTEIN"/>
    <property type="match status" value="1"/>
</dbReference>
<name>A0ABT8L3X3_9BACT</name>
<sequence length="241" mass="28543">MTTREILNDAGHRPWPMPKAPWKFYQEWNRAIFLHWEVDYDELKKLVPANLEIDLIEGKPWVSLVAFTMEKIRPRYLPAFKPISDFDEVNVRTYVKFANKTGVYFLSIEGGKKLSCQVAKSISQLPYRYSKITRSQNQYKTHNAEFDDRLDIQFHIEESIEKKSVLDEWLTERYALFQDFGKAINAFDIQHIQWPMNNIRVENLDVNYPRFKALFSGYPDKIHYSEGVQVIAWGKQKVLTQ</sequence>
<reference evidence="1" key="1">
    <citation type="submission" date="2023-06" db="EMBL/GenBank/DDBJ databases">
        <title>Genomic of Agaribacillus aureum.</title>
        <authorList>
            <person name="Wang G."/>
        </authorList>
    </citation>
    <scope>NUCLEOTIDE SEQUENCE</scope>
    <source>
        <strain evidence="1">BMA12</strain>
    </source>
</reference>
<evidence type="ECO:0000313" key="2">
    <source>
        <dbReference type="Proteomes" id="UP001172083"/>
    </source>
</evidence>